<dbReference type="PANTHER" id="PTHR43080:SF2">
    <property type="entry name" value="CBS DOMAIN-CONTAINING PROTEIN"/>
    <property type="match status" value="1"/>
</dbReference>
<dbReference type="CDD" id="cd04584">
    <property type="entry name" value="CBS_pair_AcuB_like"/>
    <property type="match status" value="1"/>
</dbReference>
<evidence type="ECO:0000256" key="1">
    <source>
        <dbReference type="ARBA" id="ARBA00023122"/>
    </source>
</evidence>
<comment type="caution">
    <text evidence="4">The sequence shown here is derived from an EMBL/GenBank/DDBJ whole genome shotgun (WGS) entry which is preliminary data.</text>
</comment>
<sequence length="140" mass="15517">MPAAITLVSHIMTKRIVTISIDDRLSVAKHIFDNVSFHHLLAIDEDDNLQGILSHRDFLKALSPNLGTAAELIRDTETLNKRVHQVMSHNPITVAPHTTLKQACEIILEHGIGSLPVLDNGTLVGIITWKDLLRAYSDND</sequence>
<proteinExistence type="predicted"/>
<dbReference type="EMBL" id="JAMTCD010000006">
    <property type="protein sequence ID" value="MCT7941472.1"/>
    <property type="molecule type" value="Genomic_DNA"/>
</dbReference>
<evidence type="ECO:0000256" key="2">
    <source>
        <dbReference type="PROSITE-ProRule" id="PRU00703"/>
    </source>
</evidence>
<dbReference type="SMART" id="SM00116">
    <property type="entry name" value="CBS"/>
    <property type="match status" value="2"/>
</dbReference>
<evidence type="ECO:0000313" key="4">
    <source>
        <dbReference type="EMBL" id="MCT7941472.1"/>
    </source>
</evidence>
<dbReference type="AlphaFoldDB" id="A0A9X2WM71"/>
<organism evidence="4 5">
    <name type="scientific">Shewanella holmiensis</name>
    <dbReference type="NCBI Taxonomy" id="2952222"/>
    <lineage>
        <taxon>Bacteria</taxon>
        <taxon>Pseudomonadati</taxon>
        <taxon>Pseudomonadota</taxon>
        <taxon>Gammaproteobacteria</taxon>
        <taxon>Alteromonadales</taxon>
        <taxon>Shewanellaceae</taxon>
        <taxon>Shewanella</taxon>
    </lineage>
</organism>
<dbReference type="PANTHER" id="PTHR43080">
    <property type="entry name" value="CBS DOMAIN-CONTAINING PROTEIN CBSX3, MITOCHONDRIAL"/>
    <property type="match status" value="1"/>
</dbReference>
<evidence type="ECO:0000259" key="3">
    <source>
        <dbReference type="PROSITE" id="PS51371"/>
    </source>
</evidence>
<dbReference type="SUPFAM" id="SSF54631">
    <property type="entry name" value="CBS-domain pair"/>
    <property type="match status" value="1"/>
</dbReference>
<feature type="domain" description="CBS" evidence="3">
    <location>
        <begin position="12"/>
        <end position="68"/>
    </location>
</feature>
<feature type="domain" description="CBS" evidence="3">
    <location>
        <begin position="87"/>
        <end position="140"/>
    </location>
</feature>
<dbReference type="RefSeq" id="WP_261297872.1">
    <property type="nucleotide sequence ID" value="NZ_JAMTCD010000006.1"/>
</dbReference>
<keyword evidence="5" id="KW-1185">Reference proteome</keyword>
<name>A0A9X2WM71_9GAMM</name>
<dbReference type="InterPro" id="IPR000644">
    <property type="entry name" value="CBS_dom"/>
</dbReference>
<dbReference type="PROSITE" id="PS51371">
    <property type="entry name" value="CBS"/>
    <property type="match status" value="2"/>
</dbReference>
<keyword evidence="1 2" id="KW-0129">CBS domain</keyword>
<protein>
    <submittedName>
        <fullName evidence="4">CBS domain-containing protein</fullName>
    </submittedName>
</protein>
<dbReference type="InterPro" id="IPR046342">
    <property type="entry name" value="CBS_dom_sf"/>
</dbReference>
<dbReference type="InterPro" id="IPR051257">
    <property type="entry name" value="Diverse_CBS-Domain"/>
</dbReference>
<accession>A0A9X2WM71</accession>
<dbReference type="Proteomes" id="UP001155546">
    <property type="component" value="Unassembled WGS sequence"/>
</dbReference>
<reference evidence="4" key="1">
    <citation type="journal article" date="2023" name="Int. J. Syst. Evol. Microbiol.">
        <title>&lt;i&gt;Shewanella septentrionalis&lt;/i&gt; sp. nov. and &lt;i&gt;Shewanella holmiensis&lt;/i&gt; sp. nov., isolated from Baltic Sea water and sediments.</title>
        <authorList>
            <person name="Martin-Rodriguez A.J."/>
            <person name="Thorell K."/>
            <person name="Joffre E."/>
            <person name="Jensie-Markopoulos S."/>
            <person name="Moore E.R.B."/>
            <person name="Sjoling A."/>
        </authorList>
    </citation>
    <scope>NUCLEOTIDE SEQUENCE</scope>
    <source>
        <strain evidence="4">SP1S2-7</strain>
    </source>
</reference>
<evidence type="ECO:0000313" key="5">
    <source>
        <dbReference type="Proteomes" id="UP001155546"/>
    </source>
</evidence>
<dbReference type="Gene3D" id="3.10.580.10">
    <property type="entry name" value="CBS-domain"/>
    <property type="match status" value="1"/>
</dbReference>
<dbReference type="Pfam" id="PF00571">
    <property type="entry name" value="CBS"/>
    <property type="match status" value="2"/>
</dbReference>
<gene>
    <name evidence="4" type="ORF">NE535_06620</name>
</gene>